<accession>A0ABQ0QJ68</accession>
<dbReference type="EMBL" id="BAQB01000017">
    <property type="protein sequence ID" value="GBR46743.1"/>
    <property type="molecule type" value="Genomic_DNA"/>
</dbReference>
<organism evidence="1 2">
    <name type="scientific">Neokomagataea tanensis NBRC 106556</name>
    <dbReference type="NCBI Taxonomy" id="1223519"/>
    <lineage>
        <taxon>Bacteria</taxon>
        <taxon>Pseudomonadati</taxon>
        <taxon>Pseudomonadota</taxon>
        <taxon>Alphaproteobacteria</taxon>
        <taxon>Acetobacterales</taxon>
        <taxon>Acetobacteraceae</taxon>
        <taxon>Neokomagataea</taxon>
    </lineage>
</organism>
<proteinExistence type="predicted"/>
<evidence type="ECO:0008006" key="3">
    <source>
        <dbReference type="Google" id="ProtNLM"/>
    </source>
</evidence>
<dbReference type="Proteomes" id="UP001062443">
    <property type="component" value="Unassembled WGS sequence"/>
</dbReference>
<evidence type="ECO:0000313" key="2">
    <source>
        <dbReference type="Proteomes" id="UP001062443"/>
    </source>
</evidence>
<name>A0ABQ0QJ68_9PROT</name>
<evidence type="ECO:0000313" key="1">
    <source>
        <dbReference type="EMBL" id="GBR46743.1"/>
    </source>
</evidence>
<reference evidence="1" key="1">
    <citation type="submission" date="2013-04" db="EMBL/GenBank/DDBJ databases">
        <title>The genome sequencing project of 58 acetic acid bacteria.</title>
        <authorList>
            <person name="Okamoto-Kainuma A."/>
            <person name="Ishikawa M."/>
            <person name="Umino S."/>
            <person name="Koizumi Y."/>
            <person name="Shiwa Y."/>
            <person name="Yoshikawa H."/>
            <person name="Matsutani M."/>
            <person name="Matsushita K."/>
        </authorList>
    </citation>
    <scope>NUCLEOTIDE SEQUENCE</scope>
    <source>
        <strain evidence="1">NBRC 106556</strain>
    </source>
</reference>
<sequence length="112" mass="12620">MAGSGLTPALLGSGIEHVGAALIGDARFDLGKIIWVDGVFEDRGAIACFMRAWREHAHLDVHYEQVIFYGHFHALAAIDWVVRQSSHDSQVFTRSADFLRRAFNVLQSERYF</sequence>
<comment type="caution">
    <text evidence="1">The sequence shown here is derived from an EMBL/GenBank/DDBJ whole genome shotgun (WGS) entry which is preliminary data.</text>
</comment>
<keyword evidence="2" id="KW-1185">Reference proteome</keyword>
<gene>
    <name evidence="1" type="ORF">AA106556_1214</name>
</gene>
<protein>
    <recommendedName>
        <fullName evidence="3">Transposase</fullName>
    </recommendedName>
</protein>